<keyword evidence="3" id="KW-0964">Secreted</keyword>
<evidence type="ECO:0000256" key="2">
    <source>
        <dbReference type="ARBA" id="ARBA00022523"/>
    </source>
</evidence>
<comment type="similarity">
    <text evidence="5">Belongs to the EXORDIUM family.</text>
</comment>
<dbReference type="Pfam" id="PF04674">
    <property type="entry name" value="Phi_1"/>
    <property type="match status" value="2"/>
</dbReference>
<evidence type="ECO:0000256" key="5">
    <source>
        <dbReference type="ARBA" id="ARBA00023591"/>
    </source>
</evidence>
<evidence type="ECO:0000313" key="6">
    <source>
        <dbReference type="EMBL" id="KAH0910851.1"/>
    </source>
</evidence>
<gene>
    <name evidence="6" type="ORF">HID58_034172</name>
</gene>
<evidence type="ECO:0000256" key="3">
    <source>
        <dbReference type="ARBA" id="ARBA00022525"/>
    </source>
</evidence>
<name>A0ABQ8C368_BRANA</name>
<organism evidence="6 7">
    <name type="scientific">Brassica napus</name>
    <name type="common">Rape</name>
    <dbReference type="NCBI Taxonomy" id="3708"/>
    <lineage>
        <taxon>Eukaryota</taxon>
        <taxon>Viridiplantae</taxon>
        <taxon>Streptophyta</taxon>
        <taxon>Embryophyta</taxon>
        <taxon>Tracheophyta</taxon>
        <taxon>Spermatophyta</taxon>
        <taxon>Magnoliopsida</taxon>
        <taxon>eudicotyledons</taxon>
        <taxon>Gunneridae</taxon>
        <taxon>Pentapetalae</taxon>
        <taxon>rosids</taxon>
        <taxon>malvids</taxon>
        <taxon>Brassicales</taxon>
        <taxon>Brassicaceae</taxon>
        <taxon>Brassiceae</taxon>
        <taxon>Brassica</taxon>
    </lineage>
</organism>
<protein>
    <submittedName>
        <fullName evidence="6">Uncharacterized protein</fullName>
    </submittedName>
</protein>
<keyword evidence="7" id="KW-1185">Reference proteome</keyword>
<comment type="caution">
    <text evidence="6">The sequence shown here is derived from an EMBL/GenBank/DDBJ whole genome shotgun (WGS) entry which is preliminary data.</text>
</comment>
<sequence>MAAWQDGLGFDDLLVQLCKLSNKPWDSVPLREASDSSSCGSIAIITRLGVGSIRLNSSIFGNMEGSPYRKFSIFWKRARFQGPNSGFLQVGSWSVPLSGTRGCGSHGSGSSLSGRKSLKFTYIWVGNSETKCPRQCAWPFHAPVYGPQSPPLVAPNNDVGLDGMRCEPGVHGAGSSHETDCHSYAGELLVDATTGGSYTTIGVSDRKYLLPALFDLETSSCSTLI</sequence>
<dbReference type="PANTHER" id="PTHR31279">
    <property type="entry name" value="PROTEIN EXORDIUM-LIKE 5"/>
    <property type="match status" value="1"/>
</dbReference>
<dbReference type="EMBL" id="JAGKQM010000009">
    <property type="protein sequence ID" value="KAH0910851.1"/>
    <property type="molecule type" value="Genomic_DNA"/>
</dbReference>
<evidence type="ECO:0000313" key="7">
    <source>
        <dbReference type="Proteomes" id="UP000824890"/>
    </source>
</evidence>
<keyword evidence="2" id="KW-0052">Apoplast</keyword>
<dbReference type="Proteomes" id="UP000824890">
    <property type="component" value="Unassembled WGS sequence"/>
</dbReference>
<dbReference type="InterPro" id="IPR006766">
    <property type="entry name" value="EXORDIUM-like"/>
</dbReference>
<evidence type="ECO:0000256" key="4">
    <source>
        <dbReference type="ARBA" id="ARBA00022729"/>
    </source>
</evidence>
<dbReference type="PANTHER" id="PTHR31279:SF54">
    <property type="entry name" value="PROTEIN EXORDIUM-RELATED"/>
    <property type="match status" value="1"/>
</dbReference>
<proteinExistence type="inferred from homology"/>
<evidence type="ECO:0000256" key="1">
    <source>
        <dbReference type="ARBA" id="ARBA00004271"/>
    </source>
</evidence>
<reference evidence="6 7" key="1">
    <citation type="submission" date="2021-05" db="EMBL/GenBank/DDBJ databases">
        <title>Genome Assembly of Synthetic Allotetraploid Brassica napus Reveals Homoeologous Exchanges between Subgenomes.</title>
        <authorList>
            <person name="Davis J.T."/>
        </authorList>
    </citation>
    <scope>NUCLEOTIDE SEQUENCE [LARGE SCALE GENOMIC DNA]</scope>
    <source>
        <strain evidence="7">cv. Da-Ae</strain>
        <tissue evidence="6">Seedling</tissue>
    </source>
</reference>
<comment type="subcellular location">
    <subcellularLocation>
        <location evidence="1">Secreted</location>
        <location evidence="1">Extracellular space</location>
        <location evidence="1">Apoplast</location>
    </subcellularLocation>
</comment>
<keyword evidence="4" id="KW-0732">Signal</keyword>
<accession>A0ABQ8C368</accession>